<proteinExistence type="predicted"/>
<evidence type="ECO:0000313" key="2">
    <source>
        <dbReference type="Proteomes" id="UP000186141"/>
    </source>
</evidence>
<organism evidence="1 2">
    <name type="scientific">Gemmobacter megaterium</name>
    <dbReference type="NCBI Taxonomy" id="1086013"/>
    <lineage>
        <taxon>Bacteria</taxon>
        <taxon>Pseudomonadati</taxon>
        <taxon>Pseudomonadota</taxon>
        <taxon>Alphaproteobacteria</taxon>
        <taxon>Rhodobacterales</taxon>
        <taxon>Paracoccaceae</taxon>
        <taxon>Gemmobacter</taxon>
    </lineage>
</organism>
<sequence length="61" mass="6889">MRERDMDDTLFTIPTAPAGPWDQLTVNEQAWIEFIRVISCGSDPKITPKRVCALRELLDAG</sequence>
<reference evidence="1 2" key="1">
    <citation type="submission" date="2017-01" db="EMBL/GenBank/DDBJ databases">
        <authorList>
            <person name="Mah S.A."/>
            <person name="Swanson W.J."/>
            <person name="Moy G.W."/>
            <person name="Vacquier V.D."/>
        </authorList>
    </citation>
    <scope>NUCLEOTIDE SEQUENCE [LARGE SCALE GENOMIC DNA]</scope>
    <source>
        <strain evidence="1 2">DSM 26375</strain>
    </source>
</reference>
<name>A0A1N7QP54_9RHOB</name>
<dbReference type="Proteomes" id="UP000186141">
    <property type="component" value="Unassembled WGS sequence"/>
</dbReference>
<protein>
    <submittedName>
        <fullName evidence="1">Uncharacterized protein</fullName>
    </submittedName>
</protein>
<keyword evidence="2" id="KW-1185">Reference proteome</keyword>
<accession>A0A1N7QP54</accession>
<dbReference type="AlphaFoldDB" id="A0A1N7QP54"/>
<gene>
    <name evidence="1" type="ORF">SAMN05421774_11817</name>
</gene>
<dbReference type="EMBL" id="FTOT01000018">
    <property type="protein sequence ID" value="SIT24710.1"/>
    <property type="molecule type" value="Genomic_DNA"/>
</dbReference>
<evidence type="ECO:0000313" key="1">
    <source>
        <dbReference type="EMBL" id="SIT24710.1"/>
    </source>
</evidence>